<evidence type="ECO:0000256" key="1">
    <source>
        <dbReference type="SAM" id="Coils"/>
    </source>
</evidence>
<keyword evidence="3" id="KW-1185">Reference proteome</keyword>
<proteinExistence type="predicted"/>
<accession>A0ABQ6PG13</accession>
<organism evidence="2 3">
    <name type="scientific">Francisella sciaenopsi</name>
    <dbReference type="NCBI Taxonomy" id="3055034"/>
    <lineage>
        <taxon>Bacteria</taxon>
        <taxon>Pseudomonadati</taxon>
        <taxon>Pseudomonadota</taxon>
        <taxon>Gammaproteobacteria</taxon>
        <taxon>Thiotrichales</taxon>
        <taxon>Francisellaceae</taxon>
        <taxon>Francisella</taxon>
    </lineage>
</organism>
<name>A0ABQ6PG13_9GAMM</name>
<dbReference type="InterPro" id="IPR021956">
    <property type="entry name" value="DUF3573"/>
</dbReference>
<protein>
    <submittedName>
        <fullName evidence="2">DUF3573 domain-containing protein</fullName>
    </submittedName>
</protein>
<dbReference type="Pfam" id="PF12097">
    <property type="entry name" value="DUF3573"/>
    <property type="match status" value="1"/>
</dbReference>
<keyword evidence="1" id="KW-0175">Coiled coil</keyword>
<reference evidence="2 3" key="1">
    <citation type="journal article" date="2024" name="Dis. Aquat. Organ.">
        <title>Francisella sciaenopsi sp. nov. isolated from diseased red drum Sciaenops ocellatus in Florida, USA.</title>
        <authorList>
            <person name="Kawahara M."/>
            <person name="Cody T.T."/>
            <person name="Yanong R.P.E."/>
            <person name="Henderson E."/>
            <person name="Yazdi Z."/>
            <person name="Soto E."/>
        </authorList>
    </citation>
    <scope>NUCLEOTIDE SEQUENCE [LARGE SCALE GENOMIC DNA]</scope>
    <source>
        <strain evidence="2 3">R22-20-7</strain>
    </source>
</reference>
<dbReference type="Proteomes" id="UP001628164">
    <property type="component" value="Unassembled WGS sequence"/>
</dbReference>
<evidence type="ECO:0000313" key="3">
    <source>
        <dbReference type="Proteomes" id="UP001628164"/>
    </source>
</evidence>
<dbReference type="EMBL" id="BTHG01000005">
    <property type="protein sequence ID" value="GMN89885.1"/>
    <property type="molecule type" value="Genomic_DNA"/>
</dbReference>
<evidence type="ECO:0000313" key="2">
    <source>
        <dbReference type="EMBL" id="GMN89885.1"/>
    </source>
</evidence>
<feature type="coiled-coil region" evidence="1">
    <location>
        <begin position="26"/>
        <end position="60"/>
    </location>
</feature>
<sequence>MKGIFKGTVLYILFISSFNYLHADTKKITLDSILQLQEQIKSLQSEISNLEKQKSMQKKSSFSTYSSKVLMDDEAKEKLLVRSNYNYEQSSIDTLNLSSKEISSEEKSLEGVFDTRKGINVGEAPVITSQGQAAFIGSYSGNNSIPIGQIPSNLFASTVIGQRDKFDEYEIFFGGLITFNAQTWFGDSIKRVNFENERISNFSNTGQNIYLMDAALHILANIGDYVTASYDISSGEDEEFSLNNAFVIFGNPTFSPFFVTAGRSQLSVSSFGGGGPSTASIANYLSVGKTSNISLNYKTQALNLSVAVFGSDEKKADFSAGLFYADSLTKDITLGFNTGYVYNLNGADNRNISLIAPDKVIGVYNIDTTLAYELYGGIFQFNTGWATSTDVFDFNATGNNVYTGAWYTAFNYSLMFRGRSTNFGVSYGQTYNAAAIPMLISGNPIQDGLSMYGIQKQLIFSAQSAYFDEDVIFGPEWAYQKFYDGSNMNTFSLEVSVYL</sequence>
<gene>
    <name evidence="2" type="ORF">fsci_13720</name>
</gene>
<comment type="caution">
    <text evidence="2">The sequence shown here is derived from an EMBL/GenBank/DDBJ whole genome shotgun (WGS) entry which is preliminary data.</text>
</comment>
<dbReference type="RefSeq" id="WP_407877633.1">
    <property type="nucleotide sequence ID" value="NZ_BTHG01000005.1"/>
</dbReference>